<evidence type="ECO:0000259" key="19">
    <source>
        <dbReference type="PROSITE" id="PS51483"/>
    </source>
</evidence>
<dbReference type="InterPro" id="IPR041616">
    <property type="entry name" value="PheRS_beta_core"/>
</dbReference>
<dbReference type="FunFam" id="2.40.50.140:FF:000045">
    <property type="entry name" value="Phenylalanine--tRNA ligase beta subunit"/>
    <property type="match status" value="1"/>
</dbReference>
<dbReference type="FunFam" id="3.50.40.10:FF:000001">
    <property type="entry name" value="Phenylalanine--tRNA ligase beta subunit"/>
    <property type="match status" value="1"/>
</dbReference>
<dbReference type="FunFam" id="3.30.70.380:FF:000001">
    <property type="entry name" value="Phenylalanine--tRNA ligase beta subunit"/>
    <property type="match status" value="1"/>
</dbReference>
<accession>A0A9D9IMY6</accession>
<comment type="similarity">
    <text evidence="2 15">Belongs to the phenylalanyl-tRNA synthetase beta subunit family. Type 1 subfamily.</text>
</comment>
<dbReference type="GO" id="GO:0004826">
    <property type="term" value="F:phenylalanine-tRNA ligase activity"/>
    <property type="evidence" value="ECO:0007669"/>
    <property type="project" value="UniProtKB-UniRule"/>
</dbReference>
<feature type="binding site" evidence="15">
    <location>
        <position position="482"/>
    </location>
    <ligand>
        <name>Mg(2+)</name>
        <dbReference type="ChEBI" id="CHEBI:18420"/>
        <note>shared with alpha subunit</note>
    </ligand>
</feature>
<reference evidence="20" key="2">
    <citation type="journal article" date="2021" name="PeerJ">
        <title>Extensive microbial diversity within the chicken gut microbiome revealed by metagenomics and culture.</title>
        <authorList>
            <person name="Gilroy R."/>
            <person name="Ravi A."/>
            <person name="Getino M."/>
            <person name="Pursley I."/>
            <person name="Horton D.L."/>
            <person name="Alikhan N.F."/>
            <person name="Baker D."/>
            <person name="Gharbi K."/>
            <person name="Hall N."/>
            <person name="Watson M."/>
            <person name="Adriaenssens E.M."/>
            <person name="Foster-Nyarko E."/>
            <person name="Jarju S."/>
            <person name="Secka A."/>
            <person name="Antonio M."/>
            <person name="Oren A."/>
            <person name="Chaudhuri R.R."/>
            <person name="La Ragione R."/>
            <person name="Hildebrand F."/>
            <person name="Pallen M.J."/>
        </authorList>
    </citation>
    <scope>NUCLEOTIDE SEQUENCE</scope>
    <source>
        <strain evidence="20">B1-13419</strain>
    </source>
</reference>
<keyword evidence="6 15" id="KW-0436">Ligase</keyword>
<comment type="cofactor">
    <cofactor evidence="15">
        <name>Mg(2+)</name>
        <dbReference type="ChEBI" id="CHEBI:18420"/>
    </cofactor>
    <text evidence="15">Binds 2 magnesium ions per tetramer.</text>
</comment>
<dbReference type="EC" id="6.1.1.20" evidence="15"/>
<feature type="domain" description="B5" evidence="19">
    <location>
        <begin position="419"/>
        <end position="495"/>
    </location>
</feature>
<gene>
    <name evidence="15" type="primary">pheT</name>
    <name evidence="20" type="ORF">IAB91_05595</name>
</gene>
<dbReference type="NCBIfam" id="NF045760">
    <property type="entry name" value="YtpR"/>
    <property type="match status" value="1"/>
</dbReference>
<evidence type="ECO:0000256" key="11">
    <source>
        <dbReference type="ARBA" id="ARBA00022884"/>
    </source>
</evidence>
<organism evidence="20 21">
    <name type="scientific">Candidatus Cryptobacteroides faecigallinarum</name>
    <dbReference type="NCBI Taxonomy" id="2840763"/>
    <lineage>
        <taxon>Bacteria</taxon>
        <taxon>Pseudomonadati</taxon>
        <taxon>Bacteroidota</taxon>
        <taxon>Bacteroidia</taxon>
        <taxon>Bacteroidales</taxon>
        <taxon>Candidatus Cryptobacteroides</taxon>
    </lineage>
</organism>
<feature type="binding site" evidence="15">
    <location>
        <position position="473"/>
    </location>
    <ligand>
        <name>Mg(2+)</name>
        <dbReference type="ChEBI" id="CHEBI:18420"/>
        <note>shared with alpha subunit</note>
    </ligand>
</feature>
<proteinExistence type="inferred from homology"/>
<dbReference type="InterPro" id="IPR002547">
    <property type="entry name" value="tRNA-bd_dom"/>
</dbReference>
<dbReference type="InterPro" id="IPR009061">
    <property type="entry name" value="DNA-bd_dom_put_sf"/>
</dbReference>
<dbReference type="Pfam" id="PF03484">
    <property type="entry name" value="B5"/>
    <property type="match status" value="1"/>
</dbReference>
<evidence type="ECO:0000256" key="9">
    <source>
        <dbReference type="ARBA" id="ARBA00022840"/>
    </source>
</evidence>
<dbReference type="PROSITE" id="PS51483">
    <property type="entry name" value="B5"/>
    <property type="match status" value="1"/>
</dbReference>
<name>A0A9D9IMY6_9BACT</name>
<dbReference type="PROSITE" id="PS51447">
    <property type="entry name" value="FDX_ACB"/>
    <property type="match status" value="1"/>
</dbReference>
<dbReference type="NCBIfam" id="TIGR00472">
    <property type="entry name" value="pheT_bact"/>
    <property type="match status" value="1"/>
</dbReference>
<keyword evidence="9 15" id="KW-0067">ATP-binding</keyword>
<dbReference type="Pfam" id="PF17759">
    <property type="entry name" value="tRNA_synthFbeta"/>
    <property type="match status" value="1"/>
</dbReference>
<evidence type="ECO:0000256" key="7">
    <source>
        <dbReference type="ARBA" id="ARBA00022723"/>
    </source>
</evidence>
<evidence type="ECO:0000256" key="14">
    <source>
        <dbReference type="ARBA" id="ARBA00049255"/>
    </source>
</evidence>
<dbReference type="SUPFAM" id="SSF50249">
    <property type="entry name" value="Nucleic acid-binding proteins"/>
    <property type="match status" value="1"/>
</dbReference>
<dbReference type="CDD" id="cd00769">
    <property type="entry name" value="PheRS_beta_core"/>
    <property type="match status" value="1"/>
</dbReference>
<evidence type="ECO:0000256" key="2">
    <source>
        <dbReference type="ARBA" id="ARBA00008653"/>
    </source>
</evidence>
<dbReference type="InterPro" id="IPR020825">
    <property type="entry name" value="Phe-tRNA_synthase-like_B3/B4"/>
</dbReference>
<dbReference type="GO" id="GO:0000049">
    <property type="term" value="F:tRNA binding"/>
    <property type="evidence" value="ECO:0007669"/>
    <property type="project" value="UniProtKB-UniRule"/>
</dbReference>
<evidence type="ECO:0000256" key="1">
    <source>
        <dbReference type="ARBA" id="ARBA00004496"/>
    </source>
</evidence>
<dbReference type="Gene3D" id="3.30.930.10">
    <property type="entry name" value="Bira Bifunctional Protein, Domain 2"/>
    <property type="match status" value="1"/>
</dbReference>
<keyword evidence="7 15" id="KW-0479">Metal-binding</keyword>
<dbReference type="Gene3D" id="3.30.56.10">
    <property type="match status" value="2"/>
</dbReference>
<sequence length="823" mass="91227">MTISYNWLKDYIECDLTPQQIADALTSIGLEVDSVETVEAVPGGLEGVIVAEVVECYDHPDSDHLHVTKVNTDAPELLQVVCGAPNVAAGQKVLLATVGTVLGEDFKIKKSRIRGVDSFGMICAEDELGIGTSHDGIMVLDPDAAVGTPAREYLHLESDTVIEIGLTANRVDAASHIGVARDLYAYLKLNDIPCRLNIPDVSSFKEGNEGMYTGGPEFDGAIPVEVQSPDGAPEYSGITIAGVKVGPSPEWLQKKLHSVGLRPINNVVDITNFILMEIGQPLHAFDASKIAGGKVIVRRAHEGEKFVTLDGVERTMSSEDLMIANTEKSMCLAGVFGGEESGTVESTTTVFLESAYFNPVSIRKSSKRHGLKTDASFRYERGADPMIVDWAGRRAANLICELAGGHVVGKVQKVVSEKFEKKTVELDYDRIESFIGKKIGHDTIEKILQYLAYEFIEKRPGGAVVAVPSYMVDVYRECDVVEEILRIYGYNNIELPSGVRMSVNATPKPEPEQVRNVISEFLVSNGFVETMNNSLTKSEYYSGLKTFPEENCVRILNPLSSDLNVMRQTLLLNGLEVIAYNINRQTTNLRIFEYGSVYSLKPGMDGSVVESFDEHPCYAMFMTGSPEKVWRSGQGKSDYFQLKGYLELLLRRFGADLYNMEYESAPSDLFSEGLVYRMPGSCEQLAVMGTVSPARLKQFGIKQPVFAAEIQWNALFTLVKRDKIQYKELPKFPEVRRDFALLLDENVSYSDLRKSAFKSGKKLLKHVNLFDVYRGDKIPAGKKQYALSFVLQDLDKTLTDNDVDKFMQRLLSVFTNEFGASLR</sequence>
<keyword evidence="12 15" id="KW-0648">Protein biosynthesis</keyword>
<dbReference type="InterPro" id="IPR045864">
    <property type="entry name" value="aa-tRNA-synth_II/BPL/LPL"/>
</dbReference>
<feature type="domain" description="TRNA-binding" evidence="17">
    <location>
        <begin position="42"/>
        <end position="151"/>
    </location>
</feature>
<dbReference type="Pfam" id="PF03483">
    <property type="entry name" value="B3_4"/>
    <property type="match status" value="1"/>
</dbReference>
<dbReference type="Gene3D" id="3.30.70.380">
    <property type="entry name" value="Ferrodoxin-fold anticodon-binding domain"/>
    <property type="match status" value="1"/>
</dbReference>
<dbReference type="EMBL" id="JADIMD010000085">
    <property type="protein sequence ID" value="MBO8474746.1"/>
    <property type="molecule type" value="Genomic_DNA"/>
</dbReference>
<evidence type="ECO:0000256" key="4">
    <source>
        <dbReference type="ARBA" id="ARBA00022490"/>
    </source>
</evidence>
<feature type="binding site" evidence="15">
    <location>
        <position position="483"/>
    </location>
    <ligand>
        <name>Mg(2+)</name>
        <dbReference type="ChEBI" id="CHEBI:18420"/>
        <note>shared with alpha subunit</note>
    </ligand>
</feature>
<evidence type="ECO:0000256" key="13">
    <source>
        <dbReference type="ARBA" id="ARBA00023146"/>
    </source>
</evidence>
<keyword evidence="10 15" id="KW-0460">Magnesium</keyword>
<dbReference type="CDD" id="cd02796">
    <property type="entry name" value="tRNA_bind_bactPheRS"/>
    <property type="match status" value="1"/>
</dbReference>
<dbReference type="InterPro" id="IPR012340">
    <property type="entry name" value="NA-bd_OB-fold"/>
</dbReference>
<dbReference type="InterPro" id="IPR036690">
    <property type="entry name" value="Fdx_antiC-bd_sf"/>
</dbReference>
<evidence type="ECO:0000256" key="16">
    <source>
        <dbReference type="PROSITE-ProRule" id="PRU00209"/>
    </source>
</evidence>
<dbReference type="PANTHER" id="PTHR10947:SF0">
    <property type="entry name" value="PHENYLALANINE--TRNA LIGASE BETA SUBUNIT"/>
    <property type="match status" value="1"/>
</dbReference>
<dbReference type="PROSITE" id="PS50886">
    <property type="entry name" value="TRBD"/>
    <property type="match status" value="1"/>
</dbReference>
<dbReference type="GO" id="GO:0006432">
    <property type="term" value="P:phenylalanyl-tRNA aminoacylation"/>
    <property type="evidence" value="ECO:0007669"/>
    <property type="project" value="UniProtKB-UniRule"/>
</dbReference>
<dbReference type="InterPro" id="IPR005147">
    <property type="entry name" value="tRNA_synthase_B5-dom"/>
</dbReference>
<dbReference type="SUPFAM" id="SSF46955">
    <property type="entry name" value="Putative DNA-binding domain"/>
    <property type="match status" value="1"/>
</dbReference>
<evidence type="ECO:0000256" key="10">
    <source>
        <dbReference type="ARBA" id="ARBA00022842"/>
    </source>
</evidence>
<dbReference type="InterPro" id="IPR033714">
    <property type="entry name" value="tRNA_bind_bactPheRS"/>
</dbReference>
<comment type="subcellular location">
    <subcellularLocation>
        <location evidence="1 15">Cytoplasm</location>
    </subcellularLocation>
</comment>
<dbReference type="SMART" id="SM00896">
    <property type="entry name" value="FDX-ACB"/>
    <property type="match status" value="1"/>
</dbReference>
<dbReference type="Pfam" id="PF01588">
    <property type="entry name" value="tRNA_bind"/>
    <property type="match status" value="1"/>
</dbReference>
<evidence type="ECO:0000256" key="15">
    <source>
        <dbReference type="HAMAP-Rule" id="MF_00283"/>
    </source>
</evidence>
<dbReference type="GO" id="GO:0009328">
    <property type="term" value="C:phenylalanine-tRNA ligase complex"/>
    <property type="evidence" value="ECO:0007669"/>
    <property type="project" value="TreeGrafter"/>
</dbReference>
<dbReference type="Gene3D" id="2.40.50.140">
    <property type="entry name" value="Nucleic acid-binding proteins"/>
    <property type="match status" value="1"/>
</dbReference>
<evidence type="ECO:0000313" key="20">
    <source>
        <dbReference type="EMBL" id="MBO8474746.1"/>
    </source>
</evidence>
<dbReference type="InterPro" id="IPR005121">
    <property type="entry name" value="Fdx_antiC-bd"/>
</dbReference>
<feature type="binding site" evidence="15">
    <location>
        <position position="479"/>
    </location>
    <ligand>
        <name>Mg(2+)</name>
        <dbReference type="ChEBI" id="CHEBI:18420"/>
        <note>shared with alpha subunit</note>
    </ligand>
</feature>
<feature type="domain" description="FDX-ACB" evidence="18">
    <location>
        <begin position="730"/>
        <end position="823"/>
    </location>
</feature>
<keyword evidence="4 15" id="KW-0963">Cytoplasm</keyword>
<comment type="caution">
    <text evidence="20">The sequence shown here is derived from an EMBL/GenBank/DDBJ whole genome shotgun (WGS) entry which is preliminary data.</text>
</comment>
<comment type="catalytic activity">
    <reaction evidence="14 15">
        <text>tRNA(Phe) + L-phenylalanine + ATP = L-phenylalanyl-tRNA(Phe) + AMP + diphosphate + H(+)</text>
        <dbReference type="Rhea" id="RHEA:19413"/>
        <dbReference type="Rhea" id="RHEA-COMP:9668"/>
        <dbReference type="Rhea" id="RHEA-COMP:9699"/>
        <dbReference type="ChEBI" id="CHEBI:15378"/>
        <dbReference type="ChEBI" id="CHEBI:30616"/>
        <dbReference type="ChEBI" id="CHEBI:33019"/>
        <dbReference type="ChEBI" id="CHEBI:58095"/>
        <dbReference type="ChEBI" id="CHEBI:78442"/>
        <dbReference type="ChEBI" id="CHEBI:78531"/>
        <dbReference type="ChEBI" id="CHEBI:456215"/>
        <dbReference type="EC" id="6.1.1.20"/>
    </reaction>
</comment>
<dbReference type="InterPro" id="IPR045060">
    <property type="entry name" value="Phe-tRNA-ligase_IIc_bsu"/>
</dbReference>
<dbReference type="SUPFAM" id="SSF55681">
    <property type="entry name" value="Class II aaRS and biotin synthetases"/>
    <property type="match status" value="1"/>
</dbReference>
<dbReference type="GO" id="GO:0000287">
    <property type="term" value="F:magnesium ion binding"/>
    <property type="evidence" value="ECO:0007669"/>
    <property type="project" value="UniProtKB-UniRule"/>
</dbReference>
<evidence type="ECO:0000256" key="8">
    <source>
        <dbReference type="ARBA" id="ARBA00022741"/>
    </source>
</evidence>
<evidence type="ECO:0000313" key="21">
    <source>
        <dbReference type="Proteomes" id="UP000823757"/>
    </source>
</evidence>
<evidence type="ECO:0000259" key="18">
    <source>
        <dbReference type="PROSITE" id="PS51447"/>
    </source>
</evidence>
<dbReference type="PANTHER" id="PTHR10947">
    <property type="entry name" value="PHENYLALANYL-TRNA SYNTHETASE BETA CHAIN AND LEUCINE-RICH REPEAT-CONTAINING PROTEIN 47"/>
    <property type="match status" value="1"/>
</dbReference>
<dbReference type="InterPro" id="IPR004532">
    <property type="entry name" value="Phe-tRNA-ligase_IIc_bsu_bact"/>
</dbReference>
<dbReference type="SUPFAM" id="SSF54991">
    <property type="entry name" value="Anticodon-binding domain of PheRS"/>
    <property type="match status" value="1"/>
</dbReference>
<keyword evidence="5 16" id="KW-0820">tRNA-binding</keyword>
<keyword evidence="8 15" id="KW-0547">Nucleotide-binding</keyword>
<dbReference type="AlphaFoldDB" id="A0A9D9IMY6"/>
<dbReference type="Pfam" id="PF03147">
    <property type="entry name" value="FDX-ACB"/>
    <property type="match status" value="1"/>
</dbReference>
<evidence type="ECO:0000256" key="3">
    <source>
        <dbReference type="ARBA" id="ARBA00011209"/>
    </source>
</evidence>
<dbReference type="Proteomes" id="UP000823757">
    <property type="component" value="Unassembled WGS sequence"/>
</dbReference>
<reference evidence="20" key="1">
    <citation type="submission" date="2020-10" db="EMBL/GenBank/DDBJ databases">
        <authorList>
            <person name="Gilroy R."/>
        </authorList>
    </citation>
    <scope>NUCLEOTIDE SEQUENCE</scope>
    <source>
        <strain evidence="20">B1-13419</strain>
    </source>
</reference>
<evidence type="ECO:0000256" key="5">
    <source>
        <dbReference type="ARBA" id="ARBA00022555"/>
    </source>
</evidence>
<protein>
    <recommendedName>
        <fullName evidence="15">Phenylalanine--tRNA ligase beta subunit</fullName>
        <ecNumber evidence="15">6.1.1.20</ecNumber>
    </recommendedName>
    <alternativeName>
        <fullName evidence="15">Phenylalanyl-tRNA synthetase beta subunit</fullName>
        <shortName evidence="15">PheRS</shortName>
    </alternativeName>
</protein>
<keyword evidence="13 15" id="KW-0030">Aminoacyl-tRNA synthetase</keyword>
<evidence type="ECO:0000256" key="6">
    <source>
        <dbReference type="ARBA" id="ARBA00022598"/>
    </source>
</evidence>
<dbReference type="HAMAP" id="MF_00283">
    <property type="entry name" value="Phe_tRNA_synth_beta1"/>
    <property type="match status" value="1"/>
</dbReference>
<keyword evidence="11 16" id="KW-0694">RNA-binding</keyword>
<dbReference type="GO" id="GO:0005524">
    <property type="term" value="F:ATP binding"/>
    <property type="evidence" value="ECO:0007669"/>
    <property type="project" value="UniProtKB-UniRule"/>
</dbReference>
<comment type="subunit">
    <text evidence="3 15">Tetramer of two alpha and two beta subunits.</text>
</comment>
<evidence type="ECO:0000256" key="12">
    <source>
        <dbReference type="ARBA" id="ARBA00022917"/>
    </source>
</evidence>
<dbReference type="SMART" id="SM00874">
    <property type="entry name" value="B5"/>
    <property type="match status" value="1"/>
</dbReference>
<dbReference type="Gene3D" id="3.50.40.10">
    <property type="entry name" value="Phenylalanyl-trna Synthetase, Chain B, domain 3"/>
    <property type="match status" value="1"/>
</dbReference>
<dbReference type="SMART" id="SM00873">
    <property type="entry name" value="B3_4"/>
    <property type="match status" value="1"/>
</dbReference>
<evidence type="ECO:0000259" key="17">
    <source>
        <dbReference type="PROSITE" id="PS50886"/>
    </source>
</evidence>
<dbReference type="SUPFAM" id="SSF56037">
    <property type="entry name" value="PheT/TilS domain"/>
    <property type="match status" value="1"/>
</dbReference>
<dbReference type="InterPro" id="IPR005146">
    <property type="entry name" value="B3/B4_tRNA-bd"/>
</dbReference>